<dbReference type="EMBL" id="CP023690">
    <property type="protein sequence ID" value="QEV63540.1"/>
    <property type="molecule type" value="Genomic_DNA"/>
</dbReference>
<reference evidence="4 5" key="1">
    <citation type="submission" date="2017-09" db="EMBL/GenBank/DDBJ databases">
        <authorList>
            <person name="Lee N."/>
            <person name="Cho B.-K."/>
        </authorList>
    </citation>
    <scope>NUCLEOTIDE SEQUENCE [LARGE SCALE GENOMIC DNA]</scope>
    <source>
        <strain evidence="4 5">ATCC 27465</strain>
    </source>
</reference>
<dbReference type="AlphaFoldDB" id="A0A5P2XKK0"/>
<dbReference type="Proteomes" id="UP000549009">
    <property type="component" value="Unassembled WGS sequence"/>
</dbReference>
<keyword evidence="6" id="KW-1185">Reference proteome</keyword>
<dbReference type="OrthoDB" id="4401005at2"/>
<reference evidence="3 6" key="2">
    <citation type="submission" date="2020-08" db="EMBL/GenBank/DDBJ databases">
        <title>Genomic Encyclopedia of Type Strains, Phase III (KMG-III): the genomes of soil and plant-associated and newly described type strains.</title>
        <authorList>
            <person name="Whitman W."/>
        </authorList>
    </citation>
    <scope>NUCLEOTIDE SEQUENCE [LARGE SCALE GENOMIC DNA]</scope>
    <source>
        <strain evidence="3 6">CECT 3146</strain>
    </source>
</reference>
<feature type="compositionally biased region" description="Basic and acidic residues" evidence="1">
    <location>
        <begin position="304"/>
        <end position="317"/>
    </location>
</feature>
<feature type="signal peptide" evidence="2">
    <location>
        <begin position="1"/>
        <end position="28"/>
    </location>
</feature>
<accession>A0A5P2XKK0</accession>
<proteinExistence type="predicted"/>
<feature type="compositionally biased region" description="Basic and acidic residues" evidence="1">
    <location>
        <begin position="269"/>
        <end position="281"/>
    </location>
</feature>
<evidence type="ECO:0000313" key="6">
    <source>
        <dbReference type="Proteomes" id="UP000549009"/>
    </source>
</evidence>
<dbReference type="EMBL" id="JACHJD010000007">
    <property type="protein sequence ID" value="MBB5105545.1"/>
    <property type="molecule type" value="Genomic_DNA"/>
</dbReference>
<organism evidence="4 5">
    <name type="scientific">Streptomyces spectabilis</name>
    <dbReference type="NCBI Taxonomy" id="68270"/>
    <lineage>
        <taxon>Bacteria</taxon>
        <taxon>Bacillati</taxon>
        <taxon>Actinomycetota</taxon>
        <taxon>Actinomycetes</taxon>
        <taxon>Kitasatosporales</taxon>
        <taxon>Streptomycetaceae</taxon>
        <taxon>Streptomyces</taxon>
    </lineage>
</organism>
<feature type="compositionally biased region" description="Basic and acidic residues" evidence="1">
    <location>
        <begin position="245"/>
        <end position="259"/>
    </location>
</feature>
<evidence type="ECO:0000313" key="5">
    <source>
        <dbReference type="Proteomes" id="UP000326505"/>
    </source>
</evidence>
<feature type="compositionally biased region" description="Low complexity" evidence="1">
    <location>
        <begin position="229"/>
        <end position="243"/>
    </location>
</feature>
<protein>
    <submittedName>
        <fullName evidence="3">Putative membrane protein YgcG</fullName>
    </submittedName>
</protein>
<dbReference type="RefSeq" id="WP_150514396.1">
    <property type="nucleotide sequence ID" value="NZ_BMSQ01000006.1"/>
</dbReference>
<evidence type="ECO:0000256" key="1">
    <source>
        <dbReference type="SAM" id="MobiDB-lite"/>
    </source>
</evidence>
<dbReference type="KEGG" id="sspb:CP982_36575"/>
<feature type="region of interest" description="Disordered" evidence="1">
    <location>
        <begin position="152"/>
        <end position="320"/>
    </location>
</feature>
<feature type="compositionally biased region" description="Low complexity" evidence="1">
    <location>
        <begin position="282"/>
        <end position="299"/>
    </location>
</feature>
<dbReference type="Proteomes" id="UP000326505">
    <property type="component" value="Chromosome"/>
</dbReference>
<feature type="compositionally biased region" description="Gly residues" evidence="1">
    <location>
        <begin position="177"/>
        <end position="203"/>
    </location>
</feature>
<sequence length="352" mass="34888">MAGAIRAFAAALGLLLASAVLGVGPVPAAPAAAVDTGRGHAGFCRNGEGVTVVVDFRELGGTTLVRCAVGSQRTGLAALKDAGIQVAGTNRWGESFICRLEGKPGADRESCLDTPPAKAYWSYWHASNGGRWTYSQYGATYRTPPKGSFEGWSFSLDRDQGEAPAPRVAPRRPAAPGSGGGAGGGGHTGGGHTGGGKPGGGAPDRGTTPDTSDRGAPPAGGGPRDSDGARPPADGGGLALPPGHQGEKDGGKGAEDKKAKDPKKAKKDSKKDSKKDGEKSAKPSPSMSSGPAPAPSEAADWTGGEDKRTVSAAKDDGVPTGTVVGAAAAVALAVAGGVTAWRRRGRASGGAP</sequence>
<feature type="compositionally biased region" description="Low complexity" evidence="1">
    <location>
        <begin position="162"/>
        <end position="176"/>
    </location>
</feature>
<evidence type="ECO:0000313" key="3">
    <source>
        <dbReference type="EMBL" id="MBB5105545.1"/>
    </source>
</evidence>
<name>A0A5P2XKK0_STRST</name>
<gene>
    <name evidence="4" type="ORF">CP982_36575</name>
    <name evidence="3" type="ORF">FHS40_004640</name>
</gene>
<evidence type="ECO:0000256" key="2">
    <source>
        <dbReference type="SAM" id="SignalP"/>
    </source>
</evidence>
<feature type="chain" id="PRO_5044623410" evidence="2">
    <location>
        <begin position="29"/>
        <end position="352"/>
    </location>
</feature>
<keyword evidence="2" id="KW-0732">Signal</keyword>
<evidence type="ECO:0000313" key="4">
    <source>
        <dbReference type="EMBL" id="QEV63540.1"/>
    </source>
</evidence>